<feature type="region of interest" description="Disordered" evidence="4">
    <location>
        <begin position="533"/>
        <end position="582"/>
    </location>
</feature>
<feature type="compositionally biased region" description="Polar residues" evidence="4">
    <location>
        <begin position="374"/>
        <end position="386"/>
    </location>
</feature>
<sequence length="909" mass="99896">MLVVKMLIENVEALKTWLVQTLTPICDADPGALAKYVVALVKKDKSEQELKDVCTDQLEVFLQSKTKSFVDQLFESLESKEYIQQAALVQQTATVVTEATTTTTTSTTQVTADNESKTETKTKDDTTSTGVKQISKDTDKDKDKDVKKKLSRTPSPKRGRRQLPDSRGSTPTQDNGRYGPSSIPTIGGVYSLAHSDSRYTMESTARGNARPRCIDYDEKGFCMRGDLCPFDHGLDPVVVEDVSIPPPPFSGPPPAGGPRMNGPRFMPPGISGPGPRPPMPPIGPRPAIDARPPPPYWVGPRGPPPPGPHIPPPGGPPIPPAPFMAQQPPPSLQSSRRDLVSIQTMPAESADKTDDQQIAPPGTEPLEPKPAEPQKTSPTPPEQTRTVLAPKRSYDAMEGQHQRYPHSYGPPQAKKPFDYNRVGGYRKPGANNSNCALVIKNIPKEYNNIGKLNEHFGKFGTIVNLQVMIIQIFVYKFEGFASFIESMINLNGDPDASLVTMSSNAEAYAAYKSSEPVFNNRFIKVFWYKPESANTDNDSNDKNEEKNTGADHHSVKSRLGPIPHPSKLSLDNTKPKTTTIADTTQTEKSLIYTSSVGNITKTVYNPNVIKAKAAITSPTAVGTASFVSKIEAIKRQEDLKKEALKKKEELQKQKQELLTKQLEQQKMLIQKLEKNKSMSAEDKAKIMETLKALSATIEKTKSAITPTKPAVARKEILDTELELFTKQHSGEDTTELKKKLADLTVQAASMGLLGRGRARGRGSFVRGRGATTWVAKGLARGRGRGAGFPSNQPAGGSMSIDKRPKVLDVTGFTLEDKNMILPHFAQFATVEKVDFDETTLTATVVFKTRMDAEKALLRGGTYQNKQLIMKWHTNVEPKGASVVEDLDEDELLAIDDEEEDVEESRSWRR</sequence>
<dbReference type="EMBL" id="JARBDR010000923">
    <property type="protein sequence ID" value="KAJ8297625.1"/>
    <property type="molecule type" value="Genomic_DNA"/>
</dbReference>
<evidence type="ECO:0000256" key="1">
    <source>
        <dbReference type="ARBA" id="ARBA00022884"/>
    </source>
</evidence>
<proteinExistence type="predicted"/>
<evidence type="ECO:0000313" key="6">
    <source>
        <dbReference type="EMBL" id="KAJ8297625.1"/>
    </source>
</evidence>
<dbReference type="Pfam" id="PF01480">
    <property type="entry name" value="PWI"/>
    <property type="match status" value="1"/>
</dbReference>
<dbReference type="InterPro" id="IPR012677">
    <property type="entry name" value="Nucleotide-bd_a/b_plait_sf"/>
</dbReference>
<comment type="caution">
    <text evidence="6">The sequence shown here is derived from an EMBL/GenBank/DDBJ whole genome shotgun (WGS) entry which is preliminary data.</text>
</comment>
<dbReference type="Gene3D" id="1.20.1390.10">
    <property type="entry name" value="PWI domain"/>
    <property type="match status" value="1"/>
</dbReference>
<dbReference type="PROSITE" id="PS50103">
    <property type="entry name" value="ZF_C3H1"/>
    <property type="match status" value="1"/>
</dbReference>
<feature type="compositionally biased region" description="Basic residues" evidence="4">
    <location>
        <begin position="149"/>
        <end position="161"/>
    </location>
</feature>
<dbReference type="Pfam" id="PF00642">
    <property type="entry name" value="zf-CCCH"/>
    <property type="match status" value="1"/>
</dbReference>
<feature type="region of interest" description="Disordered" evidence="4">
    <location>
        <begin position="99"/>
        <end position="186"/>
    </location>
</feature>
<feature type="region of interest" description="Disordered" evidence="4">
    <location>
        <begin position="247"/>
        <end position="387"/>
    </location>
</feature>
<dbReference type="InterPro" id="IPR000571">
    <property type="entry name" value="Znf_CCCH"/>
</dbReference>
<feature type="domain" description="C3H1-type" evidence="5">
    <location>
        <begin position="207"/>
        <end position="235"/>
    </location>
</feature>
<feature type="compositionally biased region" description="Low complexity" evidence="4">
    <location>
        <begin position="99"/>
        <end position="112"/>
    </location>
</feature>
<evidence type="ECO:0000256" key="3">
    <source>
        <dbReference type="SAM" id="Coils"/>
    </source>
</evidence>
<gene>
    <name evidence="6" type="ORF">KUTeg_024156</name>
</gene>
<dbReference type="InterPro" id="IPR002483">
    <property type="entry name" value="PWI_dom"/>
</dbReference>
<feature type="compositionally biased region" description="Basic and acidic residues" evidence="4">
    <location>
        <begin position="134"/>
        <end position="148"/>
    </location>
</feature>
<feature type="compositionally biased region" description="Pro residues" evidence="4">
    <location>
        <begin position="247"/>
        <end position="256"/>
    </location>
</feature>
<organism evidence="6 7">
    <name type="scientific">Tegillarca granosa</name>
    <name type="common">Malaysian cockle</name>
    <name type="synonym">Anadara granosa</name>
    <dbReference type="NCBI Taxonomy" id="220873"/>
    <lineage>
        <taxon>Eukaryota</taxon>
        <taxon>Metazoa</taxon>
        <taxon>Spiralia</taxon>
        <taxon>Lophotrochozoa</taxon>
        <taxon>Mollusca</taxon>
        <taxon>Bivalvia</taxon>
        <taxon>Autobranchia</taxon>
        <taxon>Pteriomorphia</taxon>
        <taxon>Arcoida</taxon>
        <taxon>Arcoidea</taxon>
        <taxon>Arcidae</taxon>
        <taxon>Tegillarca</taxon>
    </lineage>
</organism>
<feature type="compositionally biased region" description="Pro residues" evidence="4">
    <location>
        <begin position="291"/>
        <end position="331"/>
    </location>
</feature>
<dbReference type="InterPro" id="IPR045137">
    <property type="entry name" value="RBM26/27"/>
</dbReference>
<protein>
    <recommendedName>
        <fullName evidence="5">C3H1-type domain-containing protein</fullName>
    </recommendedName>
</protein>
<dbReference type="SMART" id="SM00356">
    <property type="entry name" value="ZnF_C3H1"/>
    <property type="match status" value="1"/>
</dbReference>
<feature type="compositionally biased region" description="Basic and acidic residues" evidence="4">
    <location>
        <begin position="539"/>
        <end position="554"/>
    </location>
</feature>
<dbReference type="CDD" id="cd12257">
    <property type="entry name" value="RRM1_RBM26_like"/>
    <property type="match status" value="1"/>
</dbReference>
<evidence type="ECO:0000256" key="2">
    <source>
        <dbReference type="PROSITE-ProRule" id="PRU00723"/>
    </source>
</evidence>
<feature type="zinc finger region" description="C3H1-type" evidence="2">
    <location>
        <begin position="207"/>
        <end position="235"/>
    </location>
</feature>
<keyword evidence="3" id="KW-0175">Coiled coil</keyword>
<keyword evidence="2" id="KW-0862">Zinc</keyword>
<dbReference type="InterPro" id="IPR035979">
    <property type="entry name" value="RBD_domain_sf"/>
</dbReference>
<evidence type="ECO:0000313" key="7">
    <source>
        <dbReference type="Proteomes" id="UP001217089"/>
    </source>
</evidence>
<keyword evidence="7" id="KW-1185">Reference proteome</keyword>
<feature type="coiled-coil region" evidence="3">
    <location>
        <begin position="630"/>
        <end position="675"/>
    </location>
</feature>
<dbReference type="PANTHER" id="PTHR14398">
    <property type="entry name" value="RNA RECOGNITION RRM/RNP DOMAIN"/>
    <property type="match status" value="1"/>
</dbReference>
<dbReference type="Gene3D" id="3.30.70.330">
    <property type="match status" value="2"/>
</dbReference>
<evidence type="ECO:0000259" key="5">
    <source>
        <dbReference type="PROSITE" id="PS50103"/>
    </source>
</evidence>
<keyword evidence="2" id="KW-0479">Metal-binding</keyword>
<dbReference type="SUPFAM" id="SSF54928">
    <property type="entry name" value="RNA-binding domain, RBD"/>
    <property type="match status" value="2"/>
</dbReference>
<feature type="compositionally biased region" description="Pro residues" evidence="4">
    <location>
        <begin position="274"/>
        <end position="284"/>
    </location>
</feature>
<dbReference type="PANTHER" id="PTHR14398:SF0">
    <property type="entry name" value="ZINC FINGER PROTEIN SWM"/>
    <property type="match status" value="1"/>
</dbReference>
<reference evidence="6 7" key="1">
    <citation type="submission" date="2022-12" db="EMBL/GenBank/DDBJ databases">
        <title>Chromosome-level genome of Tegillarca granosa.</title>
        <authorList>
            <person name="Kim J."/>
        </authorList>
    </citation>
    <scope>NUCLEOTIDE SEQUENCE [LARGE SCALE GENOMIC DNA]</scope>
    <source>
        <strain evidence="6">Teg-2019</strain>
        <tissue evidence="6">Adductor muscle</tissue>
    </source>
</reference>
<keyword evidence="1" id="KW-0694">RNA-binding</keyword>
<evidence type="ECO:0000256" key="4">
    <source>
        <dbReference type="SAM" id="MobiDB-lite"/>
    </source>
</evidence>
<keyword evidence="2" id="KW-0863">Zinc-finger</keyword>
<name>A0ABQ9E2A7_TEGGR</name>
<dbReference type="Proteomes" id="UP001217089">
    <property type="component" value="Unassembled WGS sequence"/>
</dbReference>
<feature type="compositionally biased region" description="Basic and acidic residues" evidence="4">
    <location>
        <begin position="114"/>
        <end position="126"/>
    </location>
</feature>
<dbReference type="Pfam" id="PF14605">
    <property type="entry name" value="Nup35_RRM_2"/>
    <property type="match status" value="1"/>
</dbReference>
<accession>A0ABQ9E2A7</accession>